<dbReference type="AlphaFoldDB" id="A0A087CGA5"/>
<keyword evidence="4" id="KW-0472">Membrane</keyword>
<dbReference type="PANTHER" id="PTHR30023">
    <property type="entry name" value="D-ALANYL-D-ALANINE CARBOXYPEPTIDASE"/>
    <property type="match status" value="1"/>
</dbReference>
<proteinExistence type="inferred from homology"/>
<dbReference type="GO" id="GO:0006508">
    <property type="term" value="P:proteolysis"/>
    <property type="evidence" value="ECO:0007669"/>
    <property type="project" value="InterPro"/>
</dbReference>
<sequence length="498" mass="50931">MVSSNDDESPAAGMTPAAGAAKKTHHPGRLLTVTVSVVLTLALGVAYVIGDAYDVLPGSLTLTGVSRPEFTRAQSAFKASTIVGQMEEGKTVDSAAATSLMNSLLSAEGVGSDISVLIGDGSGKTVVEHNSGAAREPASTLKTLTAFTASSVLDMNSTLDTEVYLDQSKGTSSAKLVLKGNGDMLLGEGANDSDHINGRAGLGTLAKEAAQALAARGISAVELSYDDSLFGTDRKPSGIEENDAEWRYFTPVSSMAVDGGRQWTDVAKGSDPDVESGYPTRSTQTASDTAQSFAQQLRNNGITVTGSVSTGTVPSGISALVKVSSAKLSEIMAFMLRNSDNTEAELLGRLSAIKLGTQNSSKGAVQAVEQTLSAAKISTAGLQMADCSGLTPGSTVSVKTLDEVQYHFITAGNNTTAAAEGMSIVGLVGTAAKRGTSASANGLLRVKTGTLSGVTSMAGNVSRESGGVLTFAVIINNPENEWSATQAINAFITKLPTL</sequence>
<feature type="transmembrane region" description="Helical" evidence="4">
    <location>
        <begin position="30"/>
        <end position="50"/>
    </location>
</feature>
<keyword evidence="5" id="KW-0121">Carboxypeptidase</keyword>
<dbReference type="InterPro" id="IPR000667">
    <property type="entry name" value="Peptidase_S13"/>
</dbReference>
<reference evidence="5 6" key="1">
    <citation type="submission" date="2014-03" db="EMBL/GenBank/DDBJ databases">
        <title>Genomics of Bifidobacteria.</title>
        <authorList>
            <person name="Ventura M."/>
            <person name="Milani C."/>
            <person name="Lugli G.A."/>
        </authorList>
    </citation>
    <scope>NUCLEOTIDE SEQUENCE [LARGE SCALE GENOMIC DNA]</scope>
    <source>
        <strain evidence="5 6">LMG 21775</strain>
    </source>
</reference>
<keyword evidence="4" id="KW-1133">Transmembrane helix</keyword>
<keyword evidence="6" id="KW-1185">Reference proteome</keyword>
<organism evidence="5 6">
    <name type="scientific">Bifidobacterium psychraerophilum</name>
    <dbReference type="NCBI Taxonomy" id="218140"/>
    <lineage>
        <taxon>Bacteria</taxon>
        <taxon>Bacillati</taxon>
        <taxon>Actinomycetota</taxon>
        <taxon>Actinomycetes</taxon>
        <taxon>Bifidobacteriales</taxon>
        <taxon>Bifidobacteriaceae</taxon>
        <taxon>Bifidobacterium</taxon>
    </lineage>
</organism>
<comment type="similarity">
    <text evidence="1">Belongs to the peptidase S13 family.</text>
</comment>
<dbReference type="GO" id="GO:0004185">
    <property type="term" value="F:serine-type carboxypeptidase activity"/>
    <property type="evidence" value="ECO:0007669"/>
    <property type="project" value="InterPro"/>
</dbReference>
<dbReference type="Proteomes" id="UP000029050">
    <property type="component" value="Unassembled WGS sequence"/>
</dbReference>
<evidence type="ECO:0000256" key="4">
    <source>
        <dbReference type="SAM" id="Phobius"/>
    </source>
</evidence>
<dbReference type="Gene3D" id="3.40.710.10">
    <property type="entry name" value="DD-peptidase/beta-lactamase superfamily"/>
    <property type="match status" value="2"/>
</dbReference>
<dbReference type="PANTHER" id="PTHR30023:SF0">
    <property type="entry name" value="PENICILLIN-SENSITIVE CARBOXYPEPTIDASE A"/>
    <property type="match status" value="1"/>
</dbReference>
<dbReference type="STRING" id="218140.BPSY_1156"/>
<gene>
    <name evidence="5" type="ORF">BPSY_1156</name>
</gene>
<dbReference type="eggNOG" id="COG2027">
    <property type="taxonomic scope" value="Bacteria"/>
</dbReference>
<comment type="caution">
    <text evidence="5">The sequence shown here is derived from an EMBL/GenBank/DDBJ whole genome shotgun (WGS) entry which is preliminary data.</text>
</comment>
<name>A0A087CGA5_9BIFI</name>
<feature type="region of interest" description="Disordered" evidence="3">
    <location>
        <begin position="1"/>
        <end position="23"/>
    </location>
</feature>
<dbReference type="InterPro" id="IPR012338">
    <property type="entry name" value="Beta-lactam/transpept-like"/>
</dbReference>
<evidence type="ECO:0000313" key="6">
    <source>
        <dbReference type="Proteomes" id="UP000029050"/>
    </source>
</evidence>
<feature type="compositionally biased region" description="Low complexity" evidence="3">
    <location>
        <begin position="10"/>
        <end position="21"/>
    </location>
</feature>
<evidence type="ECO:0000256" key="3">
    <source>
        <dbReference type="SAM" id="MobiDB-lite"/>
    </source>
</evidence>
<accession>A0A087CGA5</accession>
<evidence type="ECO:0000256" key="1">
    <source>
        <dbReference type="ARBA" id="ARBA00006096"/>
    </source>
</evidence>
<evidence type="ECO:0000256" key="2">
    <source>
        <dbReference type="ARBA" id="ARBA00022801"/>
    </source>
</evidence>
<dbReference type="GO" id="GO:0000270">
    <property type="term" value="P:peptidoglycan metabolic process"/>
    <property type="evidence" value="ECO:0007669"/>
    <property type="project" value="TreeGrafter"/>
</dbReference>
<dbReference type="SUPFAM" id="SSF56601">
    <property type="entry name" value="beta-lactamase/transpeptidase-like"/>
    <property type="match status" value="1"/>
</dbReference>
<protein>
    <submittedName>
        <fullName evidence="5">D-alanyl-D-alanine carboxypeptidase/D-alanyl-D-alanine-endopeptidase</fullName>
    </submittedName>
</protein>
<dbReference type="Pfam" id="PF02113">
    <property type="entry name" value="Peptidase_S13"/>
    <property type="match status" value="2"/>
</dbReference>
<keyword evidence="4" id="KW-0812">Transmembrane</keyword>
<keyword evidence="5" id="KW-0645">Protease</keyword>
<dbReference type="EMBL" id="JGZI01000009">
    <property type="protein sequence ID" value="KFI82305.1"/>
    <property type="molecule type" value="Genomic_DNA"/>
</dbReference>
<evidence type="ECO:0000313" key="5">
    <source>
        <dbReference type="EMBL" id="KFI82305.1"/>
    </source>
</evidence>
<keyword evidence="2" id="KW-0378">Hydrolase</keyword>
<dbReference type="PRINTS" id="PR00922">
    <property type="entry name" value="DADACBPTASE3"/>
</dbReference>